<reference evidence="3 4" key="1">
    <citation type="submission" date="2014-07" db="EMBL/GenBank/DDBJ databases">
        <title>Genome of Chryseobacterium piperi CTM.</title>
        <authorList>
            <person name="Pipes S.E."/>
            <person name="Stropko S.J."/>
            <person name="Newman J.D."/>
        </authorList>
    </citation>
    <scope>NUCLEOTIDE SEQUENCE [LARGE SCALE GENOMIC DNA]</scope>
    <source>
        <strain evidence="3 4">CTM</strain>
    </source>
</reference>
<organism evidence="3 4">
    <name type="scientific">Chryseobacterium piperi</name>
    <dbReference type="NCBI Taxonomy" id="558152"/>
    <lineage>
        <taxon>Bacteria</taxon>
        <taxon>Pseudomonadati</taxon>
        <taxon>Bacteroidota</taxon>
        <taxon>Flavobacteriia</taxon>
        <taxon>Flavobacteriales</taxon>
        <taxon>Weeksellaceae</taxon>
        <taxon>Chryseobacterium group</taxon>
        <taxon>Chryseobacterium</taxon>
    </lineage>
</organism>
<evidence type="ECO:0000259" key="2">
    <source>
        <dbReference type="Pfam" id="PF20469"/>
    </source>
</evidence>
<dbReference type="InterPro" id="IPR027417">
    <property type="entry name" value="P-loop_NTPase"/>
</dbReference>
<dbReference type="Gene3D" id="3.40.50.300">
    <property type="entry name" value="P-loop containing nucleotide triphosphate hydrolases"/>
    <property type="match status" value="2"/>
</dbReference>
<feature type="domain" description="OLD protein-like TOPRIM" evidence="2">
    <location>
        <begin position="455"/>
        <end position="519"/>
    </location>
</feature>
<evidence type="ECO:0000313" key="3">
    <source>
        <dbReference type="EMBL" id="KFF23833.1"/>
    </source>
</evidence>
<sequence length="684" mass="79851">MRIKQIQVRNFRLLDNFSVNIEDDITLIVGKNNTGKTSLFEAINVFTKVSQEISFEDFSLSSYLKFKKIVNFITKIDFNNISEKRKEIFEKIIQNQTPKVQLFIEFEYDIEKDSLVNLSEFITDLNEKRNDATVLISFESLNSLGLFSSFLNRERKEIELISWLKENLKKYYQLTCHAIDKDSNFKKDIGLNFKSKIEKIVSFEGIKASRTLDDTKSDKNKTLATGFSHYYRERDKTKEDVKKLEDTLTKVSVDLKNEYEKVLREVIHDLNHFGASTPISIPKIEIDSEFNSEAVIKNNIKYYYKHDDINLPESYNGLGYSNLIFMVLELTSFIERFKNSSEEKKSEFLTILIEEPEAHMHPQMQQVFIKQITNKINDAKSNGINIQLIITTHSSHIIAEAGIDIKKGFDRIRYFNKINGNLEVNDFNNFKHKKSDTETFRFLKQYLNLHKCDIFFADKVIMVEGITEKMLLPLMINKVAPELNKKYISILEVGGAYTHKFKELLNFIKVKTLVITDIDSVHIDDNRKACRVNTSNSVTSNATLKNWLPKKDAIADLISTRLEEKFDGKFIRVCYQIAENTENQYTARSLEEAIINRNLNFFKNKYNDLDKDKKVVEVDVKSKFELLKKINFEEQLDLYELSPKKGEKSQFAFDLMTFKAGIEDFSWEVPKYIGEGLEWLEKDE</sequence>
<dbReference type="InterPro" id="IPR041685">
    <property type="entry name" value="AAA_GajA/Old/RecF-like"/>
</dbReference>
<dbReference type="CDD" id="cd01026">
    <property type="entry name" value="TOPRIM_OLD"/>
    <property type="match status" value="1"/>
</dbReference>
<dbReference type="eggNOG" id="COG3593">
    <property type="taxonomic scope" value="Bacteria"/>
</dbReference>
<dbReference type="STRING" id="558152.IQ37_13665"/>
<dbReference type="Proteomes" id="UP000028709">
    <property type="component" value="Unassembled WGS sequence"/>
</dbReference>
<proteinExistence type="predicted"/>
<feature type="domain" description="Endonuclease GajA/Old nuclease/RecF-like AAA" evidence="1">
    <location>
        <begin position="1"/>
        <end position="398"/>
    </location>
</feature>
<dbReference type="KEGG" id="cpip:CJF12_01570"/>
<dbReference type="InterPro" id="IPR051396">
    <property type="entry name" value="Bact_Antivir_Def_Nuclease"/>
</dbReference>
<dbReference type="PANTHER" id="PTHR43581:SF2">
    <property type="entry name" value="EXCINUCLEASE ATPASE SUBUNIT"/>
    <property type="match status" value="1"/>
</dbReference>
<accession>A0A086B4G9</accession>
<keyword evidence="4" id="KW-1185">Reference proteome</keyword>
<dbReference type="Pfam" id="PF13175">
    <property type="entry name" value="AAA_15"/>
    <property type="match status" value="1"/>
</dbReference>
<dbReference type="EMBL" id="JPRJ01000028">
    <property type="protein sequence ID" value="KFF23833.1"/>
    <property type="molecule type" value="Genomic_DNA"/>
</dbReference>
<dbReference type="SUPFAM" id="SSF52540">
    <property type="entry name" value="P-loop containing nucleoside triphosphate hydrolases"/>
    <property type="match status" value="1"/>
</dbReference>
<dbReference type="CDD" id="cd00267">
    <property type="entry name" value="ABC_ATPase"/>
    <property type="match status" value="1"/>
</dbReference>
<protein>
    <submittedName>
        <fullName evidence="3">Uncharacterized protein</fullName>
    </submittedName>
</protein>
<dbReference type="InterPro" id="IPR034139">
    <property type="entry name" value="TOPRIM_OLD"/>
</dbReference>
<evidence type="ECO:0000259" key="1">
    <source>
        <dbReference type="Pfam" id="PF13175"/>
    </source>
</evidence>
<dbReference type="Pfam" id="PF20469">
    <property type="entry name" value="OLD-like_TOPRIM"/>
    <property type="match status" value="1"/>
</dbReference>
<dbReference type="RefSeq" id="WP_034685956.1">
    <property type="nucleotide sequence ID" value="NZ_CP023049.2"/>
</dbReference>
<evidence type="ECO:0000313" key="4">
    <source>
        <dbReference type="Proteomes" id="UP000028709"/>
    </source>
</evidence>
<comment type="caution">
    <text evidence="3">The sequence shown here is derived from an EMBL/GenBank/DDBJ whole genome shotgun (WGS) entry which is preliminary data.</text>
</comment>
<dbReference type="AlphaFoldDB" id="A0A086B4G9"/>
<dbReference type="PANTHER" id="PTHR43581">
    <property type="entry name" value="ATP/GTP PHOSPHATASE"/>
    <property type="match status" value="1"/>
</dbReference>
<dbReference type="eggNOG" id="COG1195">
    <property type="taxonomic scope" value="Bacteria"/>
</dbReference>
<name>A0A086B4G9_9FLAO</name>
<gene>
    <name evidence="3" type="ORF">IQ37_13665</name>
</gene>